<dbReference type="InterPro" id="IPR018584">
    <property type="entry name" value="GT87"/>
</dbReference>
<evidence type="ECO:0000313" key="10">
    <source>
        <dbReference type="Proteomes" id="UP001205311"/>
    </source>
</evidence>
<sequence>MGTEVRNGPSARARWGVCVLLAGAVAAALTLALRAPLIDAQVYRGGVEVWLAGQDVYQASIHTSAINLPFTYPPFALFALAVLFAPPLAVGATLLTLIGMAAMFGACLMVARRFDLDPWRAALAAAGATLVGAFAEPLRETFEFGQINLLLMGLVAVDCLARNPRWPRGALIGVAAAIKLTPAGFLLYFAARRQWRPVVVGGASFLVCTGLAWAVTPGNSADFWFRAVLDPSRVGGLAYAGNQSLRGAIERFDLPGSTGKLLWVALAAAAVVVAALLAHRTRDDEHGEVVGWFAVAAAALLISPVSWSHHWVYAVPFTLALGYWAAARPVRLWAPIVVAAVFLTGPHWFLPRESERERQWTLAQHIPGDAFVLVAVVALAVALVLAYRRRPAPAPGVGVIPEPALSAP</sequence>
<feature type="transmembrane region" description="Helical" evidence="8">
    <location>
        <begin position="261"/>
        <end position="278"/>
    </location>
</feature>
<comment type="similarity">
    <text evidence="7">Belongs to the glycosyltransferase 87 family.</text>
</comment>
<feature type="transmembrane region" description="Helical" evidence="8">
    <location>
        <begin position="290"/>
        <end position="312"/>
    </location>
</feature>
<feature type="transmembrane region" description="Helical" evidence="8">
    <location>
        <begin position="78"/>
        <end position="111"/>
    </location>
</feature>
<evidence type="ECO:0000256" key="7">
    <source>
        <dbReference type="ARBA" id="ARBA00024033"/>
    </source>
</evidence>
<evidence type="ECO:0000256" key="5">
    <source>
        <dbReference type="ARBA" id="ARBA00022989"/>
    </source>
</evidence>
<dbReference type="EMBL" id="JAMTCP010000068">
    <property type="protein sequence ID" value="MCP2262417.1"/>
    <property type="molecule type" value="Genomic_DNA"/>
</dbReference>
<keyword evidence="6 8" id="KW-0472">Membrane</keyword>
<evidence type="ECO:0000256" key="8">
    <source>
        <dbReference type="SAM" id="Phobius"/>
    </source>
</evidence>
<organism evidence="9 10">
    <name type="scientific">Streptoalloteichus tenebrarius (strain ATCC 17920 / DSM 40477 / JCM 4838 / CBS 697.72 / NBRC 16177 / NCIMB 11028 / NRRL B-12390 / A12253. 1 / ISP 5477)</name>
    <name type="common">Streptomyces tenebrarius</name>
    <dbReference type="NCBI Taxonomy" id="1933"/>
    <lineage>
        <taxon>Bacteria</taxon>
        <taxon>Bacillati</taxon>
        <taxon>Actinomycetota</taxon>
        <taxon>Actinomycetes</taxon>
        <taxon>Pseudonocardiales</taxon>
        <taxon>Pseudonocardiaceae</taxon>
        <taxon>Streptoalloteichus</taxon>
    </lineage>
</organism>
<keyword evidence="3" id="KW-0808">Transferase</keyword>
<dbReference type="Proteomes" id="UP001205311">
    <property type="component" value="Unassembled WGS sequence"/>
</dbReference>
<keyword evidence="10" id="KW-1185">Reference proteome</keyword>
<feature type="transmembrane region" description="Helical" evidence="8">
    <location>
        <begin position="118"/>
        <end position="135"/>
    </location>
</feature>
<name>A0ABT1I3Q0_STRSD</name>
<feature type="transmembrane region" description="Helical" evidence="8">
    <location>
        <begin position="332"/>
        <end position="350"/>
    </location>
</feature>
<feature type="transmembrane region" description="Helical" evidence="8">
    <location>
        <begin position="170"/>
        <end position="191"/>
    </location>
</feature>
<evidence type="ECO:0000256" key="4">
    <source>
        <dbReference type="ARBA" id="ARBA00022692"/>
    </source>
</evidence>
<feature type="transmembrane region" description="Helical" evidence="8">
    <location>
        <begin position="198"/>
        <end position="216"/>
    </location>
</feature>
<comment type="subcellular location">
    <subcellularLocation>
        <location evidence="1">Cell membrane</location>
        <topology evidence="1">Multi-pass membrane protein</topology>
    </subcellularLocation>
</comment>
<keyword evidence="4 8" id="KW-0812">Transmembrane</keyword>
<keyword evidence="2" id="KW-1003">Cell membrane</keyword>
<accession>A0ABT1I3Q0</accession>
<reference evidence="9 10" key="1">
    <citation type="submission" date="2022-06" db="EMBL/GenBank/DDBJ databases">
        <title>Genomic Encyclopedia of Archaeal and Bacterial Type Strains, Phase II (KMG-II): from individual species to whole genera.</title>
        <authorList>
            <person name="Goeker M."/>
        </authorList>
    </citation>
    <scope>NUCLEOTIDE SEQUENCE [LARGE SCALE GENOMIC DNA]</scope>
    <source>
        <strain evidence="9 10">DSM 40477</strain>
    </source>
</reference>
<keyword evidence="5 8" id="KW-1133">Transmembrane helix</keyword>
<dbReference type="RefSeq" id="WP_253674568.1">
    <property type="nucleotide sequence ID" value="NZ_JAMTCP010000068.1"/>
</dbReference>
<evidence type="ECO:0000256" key="6">
    <source>
        <dbReference type="ARBA" id="ARBA00023136"/>
    </source>
</evidence>
<comment type="caution">
    <text evidence="9">The sequence shown here is derived from an EMBL/GenBank/DDBJ whole genome shotgun (WGS) entry which is preliminary data.</text>
</comment>
<evidence type="ECO:0000313" key="9">
    <source>
        <dbReference type="EMBL" id="MCP2262417.1"/>
    </source>
</evidence>
<dbReference type="Pfam" id="PF09594">
    <property type="entry name" value="GT87"/>
    <property type="match status" value="1"/>
</dbReference>
<feature type="transmembrane region" description="Helical" evidence="8">
    <location>
        <begin position="370"/>
        <end position="387"/>
    </location>
</feature>
<evidence type="ECO:0000256" key="2">
    <source>
        <dbReference type="ARBA" id="ARBA00022475"/>
    </source>
</evidence>
<gene>
    <name evidence="9" type="ORF">LX15_006154</name>
</gene>
<proteinExistence type="inferred from homology"/>
<evidence type="ECO:0000256" key="3">
    <source>
        <dbReference type="ARBA" id="ARBA00022679"/>
    </source>
</evidence>
<protein>
    <submittedName>
        <fullName evidence="9">Alpha-1,2-mannosyltransferase</fullName>
    </submittedName>
</protein>
<evidence type="ECO:0000256" key="1">
    <source>
        <dbReference type="ARBA" id="ARBA00004651"/>
    </source>
</evidence>